<comment type="caution">
    <text evidence="3">The sequence shown here is derived from an EMBL/GenBank/DDBJ whole genome shotgun (WGS) entry which is preliminary data.</text>
</comment>
<dbReference type="InterPro" id="IPR009839">
    <property type="entry name" value="SseB_N"/>
</dbReference>
<dbReference type="Pfam" id="PF07179">
    <property type="entry name" value="SseB"/>
    <property type="match status" value="1"/>
</dbReference>
<organism evidence="3 4">
    <name type="scientific">Naumannella cuiyingiana</name>
    <dbReference type="NCBI Taxonomy" id="1347891"/>
    <lineage>
        <taxon>Bacteria</taxon>
        <taxon>Bacillati</taxon>
        <taxon>Actinomycetota</taxon>
        <taxon>Actinomycetes</taxon>
        <taxon>Propionibacteriales</taxon>
        <taxon>Propionibacteriaceae</taxon>
        <taxon>Naumannella</taxon>
    </lineage>
</organism>
<evidence type="ECO:0000313" key="3">
    <source>
        <dbReference type="EMBL" id="NYI72390.1"/>
    </source>
</evidence>
<reference evidence="3 4" key="1">
    <citation type="submission" date="2020-07" db="EMBL/GenBank/DDBJ databases">
        <title>Sequencing the genomes of 1000 actinobacteria strains.</title>
        <authorList>
            <person name="Klenk H.-P."/>
        </authorList>
    </citation>
    <scope>NUCLEOTIDE SEQUENCE [LARGE SCALE GENOMIC DNA]</scope>
    <source>
        <strain evidence="3 4">DSM 103164</strain>
    </source>
</reference>
<proteinExistence type="predicted"/>
<evidence type="ECO:0000313" key="4">
    <source>
        <dbReference type="Proteomes" id="UP000527616"/>
    </source>
</evidence>
<dbReference type="Proteomes" id="UP000527616">
    <property type="component" value="Unassembled WGS sequence"/>
</dbReference>
<feature type="region of interest" description="Disordered" evidence="1">
    <location>
        <begin position="1"/>
        <end position="21"/>
    </location>
</feature>
<evidence type="ECO:0000259" key="2">
    <source>
        <dbReference type="Pfam" id="PF07179"/>
    </source>
</evidence>
<dbReference type="AlphaFoldDB" id="A0A7Z0DBR7"/>
<evidence type="ECO:0000256" key="1">
    <source>
        <dbReference type="SAM" id="MobiDB-lite"/>
    </source>
</evidence>
<dbReference type="EMBL" id="JACBZS010000001">
    <property type="protein sequence ID" value="NYI72390.1"/>
    <property type="molecule type" value="Genomic_DNA"/>
</dbReference>
<protein>
    <recommendedName>
        <fullName evidence="2">SseB protein N-terminal domain-containing protein</fullName>
    </recommendedName>
</protein>
<feature type="domain" description="SseB protein N-terminal" evidence="2">
    <location>
        <begin position="27"/>
        <end position="142"/>
    </location>
</feature>
<dbReference type="RefSeq" id="WP_343045980.1">
    <property type="nucleotide sequence ID" value="NZ_JACBZS010000001.1"/>
</dbReference>
<sequence>MSGRELGGYDERFADDDGSPDEVVRDRLVAAGSGRPEAYLDAVVALCGARLLVPVLAAGDETLTPDPNREGDVSAVLLQRPDGARALPVFTGSDSAAAWHPQARPIPATLDRVAQTALAEGAGTVLVDVVGPAPLTIEGEVLGELAQGHRLVRLPDGFGWARTAPAEPTE</sequence>
<name>A0A7Z0DBR7_9ACTN</name>
<accession>A0A7Z0DBR7</accession>
<keyword evidence="4" id="KW-1185">Reference proteome</keyword>
<gene>
    <name evidence="3" type="ORF">GGQ54_002950</name>
</gene>